<dbReference type="Gramene" id="OMO55166">
    <property type="protein sequence ID" value="OMO55166"/>
    <property type="gene ID" value="CCACVL1_27360"/>
</dbReference>
<evidence type="ECO:0000256" key="1">
    <source>
        <dbReference type="SAM" id="MobiDB-lite"/>
    </source>
</evidence>
<organism evidence="2 3">
    <name type="scientific">Corchorus capsularis</name>
    <name type="common">Jute</name>
    <dbReference type="NCBI Taxonomy" id="210143"/>
    <lineage>
        <taxon>Eukaryota</taxon>
        <taxon>Viridiplantae</taxon>
        <taxon>Streptophyta</taxon>
        <taxon>Embryophyta</taxon>
        <taxon>Tracheophyta</taxon>
        <taxon>Spermatophyta</taxon>
        <taxon>Magnoliopsida</taxon>
        <taxon>eudicotyledons</taxon>
        <taxon>Gunneridae</taxon>
        <taxon>Pentapetalae</taxon>
        <taxon>rosids</taxon>
        <taxon>malvids</taxon>
        <taxon>Malvales</taxon>
        <taxon>Malvaceae</taxon>
        <taxon>Grewioideae</taxon>
        <taxon>Apeibeae</taxon>
        <taxon>Corchorus</taxon>
    </lineage>
</organism>
<feature type="compositionally biased region" description="Basic and acidic residues" evidence="1">
    <location>
        <begin position="28"/>
        <end position="40"/>
    </location>
</feature>
<sequence>MAIQQPNLSSSFEEVKLHFGNEAQRPIAMRDCKGKADQGP</sequence>
<evidence type="ECO:0000313" key="2">
    <source>
        <dbReference type="EMBL" id="OMO55166.1"/>
    </source>
</evidence>
<comment type="caution">
    <text evidence="2">The sequence shown here is derived from an EMBL/GenBank/DDBJ whole genome shotgun (WGS) entry which is preliminary data.</text>
</comment>
<keyword evidence="3" id="KW-1185">Reference proteome</keyword>
<dbReference type="EMBL" id="AWWV01014754">
    <property type="protein sequence ID" value="OMO55166.1"/>
    <property type="molecule type" value="Genomic_DNA"/>
</dbReference>
<dbReference type="AlphaFoldDB" id="A0A1R3GAT2"/>
<protein>
    <submittedName>
        <fullName evidence="2">Uncharacterized protein</fullName>
    </submittedName>
</protein>
<evidence type="ECO:0000313" key="3">
    <source>
        <dbReference type="Proteomes" id="UP000188268"/>
    </source>
</evidence>
<reference evidence="2 3" key="1">
    <citation type="submission" date="2013-09" db="EMBL/GenBank/DDBJ databases">
        <title>Corchorus capsularis genome sequencing.</title>
        <authorList>
            <person name="Alam M."/>
            <person name="Haque M.S."/>
            <person name="Islam M.S."/>
            <person name="Emdad E.M."/>
            <person name="Islam M.M."/>
            <person name="Ahmed B."/>
            <person name="Halim A."/>
            <person name="Hossen Q.M.M."/>
            <person name="Hossain M.Z."/>
            <person name="Ahmed R."/>
            <person name="Khan M.M."/>
            <person name="Islam R."/>
            <person name="Rashid M.M."/>
            <person name="Khan S.A."/>
            <person name="Rahman M.S."/>
            <person name="Alam M."/>
        </authorList>
    </citation>
    <scope>NUCLEOTIDE SEQUENCE [LARGE SCALE GENOMIC DNA]</scope>
    <source>
        <strain evidence="3">cv. CVL-1</strain>
        <tissue evidence="2">Whole seedling</tissue>
    </source>
</reference>
<feature type="region of interest" description="Disordered" evidence="1">
    <location>
        <begin position="21"/>
        <end position="40"/>
    </location>
</feature>
<accession>A0A1R3GAT2</accession>
<proteinExistence type="predicted"/>
<dbReference type="Proteomes" id="UP000188268">
    <property type="component" value="Unassembled WGS sequence"/>
</dbReference>
<gene>
    <name evidence="2" type="ORF">CCACVL1_27360</name>
</gene>
<name>A0A1R3GAT2_COCAP</name>